<reference evidence="13 14" key="1">
    <citation type="journal article" date="2014" name="FEMS Microbiol. Ecol.">
        <title>Sphaerotilus natans encrusted with nanoball-shaped Fe(III) oxide minerals formed by nitrate-reducing mixotrophic Fe(II) oxidation.</title>
        <authorList>
            <person name="Park S."/>
            <person name="Kim D.H."/>
            <person name="Lee J.H."/>
            <person name="Hur H.G."/>
        </authorList>
    </citation>
    <scope>NUCLEOTIDE SEQUENCE [LARGE SCALE GENOMIC DNA]</scope>
    <source>
        <strain evidence="13 14">DSM 6575</strain>
    </source>
</reference>
<evidence type="ECO:0000256" key="9">
    <source>
        <dbReference type="ARBA" id="ARBA00040743"/>
    </source>
</evidence>
<dbReference type="Gene3D" id="3.10.50.40">
    <property type="match status" value="1"/>
</dbReference>
<evidence type="ECO:0000256" key="5">
    <source>
        <dbReference type="ARBA" id="ARBA00022989"/>
    </source>
</evidence>
<dbReference type="SUPFAM" id="SSF54534">
    <property type="entry name" value="FKBP-like"/>
    <property type="match status" value="1"/>
</dbReference>
<keyword evidence="2" id="KW-1003">Cell membrane</keyword>
<evidence type="ECO:0000313" key="14">
    <source>
        <dbReference type="Proteomes" id="UP000026714"/>
    </source>
</evidence>
<dbReference type="PROSITE" id="PS50198">
    <property type="entry name" value="PPIC_PPIASE_2"/>
    <property type="match status" value="1"/>
</dbReference>
<sequence>MFDFVRRHTRILQFILLLLIVPSFVVFGIQGYDQFSEGRDSVARVDGQDISRSEWDNAHRNQIERMRAQMPGIDVKMLDTPEVRQRVLEQLVDERVIFAAARDLHLTPTEQRLERLFKTDAQFESLRNPDGSVRKELLAAQGMSSAMFAQRLSQDIAMSQVTSAIALSAFAPETVARAAVDAFYQRREVRVVRFDAREQLGKVQVTDADLQAYYDDAANARRFQSPESVTMEYLVLDLPSVERSISIAEDDLRKYYSENASRYEQAQERRARHILIKAEAGSPADAKAAARRKAEALLAEVKKSPASFAEVAKKNSEDPGSAPNGGDLDWFPRGAMVKPFEDTVFVMKKGEISGIVETDFGFHIIELTDLRGGERRSFESVRAEIEAEVRKSLAQKRYAEAAEQFSNLVEQEDTLEPVAAQLKLTLRRVERFTRDYRPAAQAEGAAVLANPKLAELAFLPDNLAGKHNSQATDIGGNQMVAVRVLAHQPSRRQPLADVRDAVRATVQQDKAAKAARTEGEARLAKWKAAAPPLAELPAAQTISRARSQDLPRPIVDAVLKASVDTLPAWIGVDLGQDGHAVVMIEKVQAADAADTGPIAQVRQQYAAMWAQAETEAYRAALRKRYKSEITAKAKAAEEPAGAASK</sequence>
<evidence type="ECO:0000256" key="4">
    <source>
        <dbReference type="ARBA" id="ARBA00022692"/>
    </source>
</evidence>
<evidence type="ECO:0000256" key="3">
    <source>
        <dbReference type="ARBA" id="ARBA00022519"/>
    </source>
</evidence>
<dbReference type="InterPro" id="IPR027304">
    <property type="entry name" value="Trigger_fact/SurA_dom_sf"/>
</dbReference>
<dbReference type="Gene3D" id="1.10.4030.10">
    <property type="entry name" value="Porin chaperone SurA, peptide-binding domain"/>
    <property type="match status" value="1"/>
</dbReference>
<dbReference type="Pfam" id="PF13624">
    <property type="entry name" value="SurA_N_3"/>
    <property type="match status" value="1"/>
</dbReference>
<organism evidence="13 14">
    <name type="scientific">Sphaerotilus natans subsp. natans DSM 6575</name>
    <dbReference type="NCBI Taxonomy" id="1286631"/>
    <lineage>
        <taxon>Bacteria</taxon>
        <taxon>Pseudomonadati</taxon>
        <taxon>Pseudomonadota</taxon>
        <taxon>Betaproteobacteria</taxon>
        <taxon>Burkholderiales</taxon>
        <taxon>Sphaerotilaceae</taxon>
        <taxon>Sphaerotilus</taxon>
    </lineage>
</organism>
<dbReference type="InterPro" id="IPR046357">
    <property type="entry name" value="PPIase_dom_sf"/>
</dbReference>
<dbReference type="InterPro" id="IPR000297">
    <property type="entry name" value="PPIase_PpiC"/>
</dbReference>
<evidence type="ECO:0000256" key="1">
    <source>
        <dbReference type="ARBA" id="ARBA00004382"/>
    </source>
</evidence>
<protein>
    <recommendedName>
        <fullName evidence="9">Periplasmic chaperone PpiD</fullName>
    </recommendedName>
    <alternativeName>
        <fullName evidence="10">Periplasmic folding chaperone</fullName>
    </alternativeName>
</protein>
<keyword evidence="11" id="KW-0697">Rotamase</keyword>
<dbReference type="AlphaFoldDB" id="A0A059KLV0"/>
<dbReference type="Proteomes" id="UP000026714">
    <property type="component" value="Unassembled WGS sequence"/>
</dbReference>
<evidence type="ECO:0000256" key="8">
    <source>
        <dbReference type="ARBA" id="ARBA00038408"/>
    </source>
</evidence>
<dbReference type="STRING" id="34103.SAMN05421778_115104"/>
<dbReference type="GO" id="GO:0005886">
    <property type="term" value="C:plasma membrane"/>
    <property type="evidence" value="ECO:0007669"/>
    <property type="project" value="UniProtKB-SubCell"/>
</dbReference>
<comment type="similarity">
    <text evidence="8">Belongs to the PpiD chaperone family.</text>
</comment>
<dbReference type="PATRIC" id="fig|1286631.3.peg.1931"/>
<dbReference type="Pfam" id="PF13616">
    <property type="entry name" value="Rotamase_3"/>
    <property type="match status" value="1"/>
</dbReference>
<dbReference type="InterPro" id="IPR052029">
    <property type="entry name" value="PpiD_chaperone"/>
</dbReference>
<dbReference type="SUPFAM" id="SSF109998">
    <property type="entry name" value="Triger factor/SurA peptide-binding domain-like"/>
    <property type="match status" value="1"/>
</dbReference>
<keyword evidence="3" id="KW-0997">Cell inner membrane</keyword>
<feature type="domain" description="PpiC" evidence="12">
    <location>
        <begin position="266"/>
        <end position="369"/>
    </location>
</feature>
<evidence type="ECO:0000256" key="10">
    <source>
        <dbReference type="ARBA" id="ARBA00042775"/>
    </source>
</evidence>
<keyword evidence="14" id="KW-1185">Reference proteome</keyword>
<keyword evidence="5" id="KW-1133">Transmembrane helix</keyword>
<name>A0A059KLV0_9BURK</name>
<keyword evidence="6" id="KW-0472">Membrane</keyword>
<dbReference type="PANTHER" id="PTHR47529:SF1">
    <property type="entry name" value="PERIPLASMIC CHAPERONE PPID"/>
    <property type="match status" value="1"/>
</dbReference>
<dbReference type="eggNOG" id="COG0760">
    <property type="taxonomic scope" value="Bacteria"/>
</dbReference>
<evidence type="ECO:0000256" key="2">
    <source>
        <dbReference type="ARBA" id="ARBA00022475"/>
    </source>
</evidence>
<dbReference type="RefSeq" id="WP_037481229.1">
    <property type="nucleotide sequence ID" value="NZ_AZRA01000050.1"/>
</dbReference>
<keyword evidence="7" id="KW-0143">Chaperone</keyword>
<keyword evidence="4" id="KW-0812">Transmembrane</keyword>
<dbReference type="GO" id="GO:0003755">
    <property type="term" value="F:peptidyl-prolyl cis-trans isomerase activity"/>
    <property type="evidence" value="ECO:0007669"/>
    <property type="project" value="UniProtKB-KW"/>
</dbReference>
<dbReference type="PANTHER" id="PTHR47529">
    <property type="entry name" value="PEPTIDYL-PROLYL CIS-TRANS ISOMERASE D"/>
    <property type="match status" value="1"/>
</dbReference>
<evidence type="ECO:0000259" key="12">
    <source>
        <dbReference type="PROSITE" id="PS50198"/>
    </source>
</evidence>
<accession>A0A059KLV0</accession>
<evidence type="ECO:0000256" key="11">
    <source>
        <dbReference type="PROSITE-ProRule" id="PRU00278"/>
    </source>
</evidence>
<dbReference type="EMBL" id="AZRA01000050">
    <property type="protein sequence ID" value="KDB52350.1"/>
    <property type="molecule type" value="Genomic_DNA"/>
</dbReference>
<comment type="subcellular location">
    <subcellularLocation>
        <location evidence="1">Cell inner membrane</location>
        <topology evidence="1">Single-pass type II membrane protein</topology>
        <orientation evidence="1">Periplasmic side</orientation>
    </subcellularLocation>
</comment>
<keyword evidence="11 13" id="KW-0413">Isomerase</keyword>
<evidence type="ECO:0000256" key="7">
    <source>
        <dbReference type="ARBA" id="ARBA00023186"/>
    </source>
</evidence>
<gene>
    <name evidence="13" type="ORF">X805_19650</name>
</gene>
<evidence type="ECO:0000256" key="6">
    <source>
        <dbReference type="ARBA" id="ARBA00023136"/>
    </source>
</evidence>
<proteinExistence type="inferred from homology"/>
<comment type="caution">
    <text evidence="13">The sequence shown here is derived from an EMBL/GenBank/DDBJ whole genome shotgun (WGS) entry which is preliminary data.</text>
</comment>
<evidence type="ECO:0000313" key="13">
    <source>
        <dbReference type="EMBL" id="KDB52350.1"/>
    </source>
</evidence>